<feature type="transmembrane region" description="Helical" evidence="8">
    <location>
        <begin position="114"/>
        <end position="133"/>
    </location>
</feature>
<comment type="subcellular location">
    <subcellularLocation>
        <location evidence="1">Cell membrane</location>
        <topology evidence="1">Multi-pass membrane protein</topology>
    </subcellularLocation>
</comment>
<dbReference type="PANTHER" id="PTHR33908:SF11">
    <property type="entry name" value="MEMBRANE PROTEIN"/>
    <property type="match status" value="1"/>
</dbReference>
<keyword evidence="3" id="KW-0328">Glycosyltransferase</keyword>
<evidence type="ECO:0000256" key="7">
    <source>
        <dbReference type="ARBA" id="ARBA00023136"/>
    </source>
</evidence>
<organism evidence="10 11">
    <name type="scientific">Massilia aerilata</name>
    <dbReference type="NCBI Taxonomy" id="453817"/>
    <lineage>
        <taxon>Bacteria</taxon>
        <taxon>Pseudomonadati</taxon>
        <taxon>Pseudomonadota</taxon>
        <taxon>Betaproteobacteria</taxon>
        <taxon>Burkholderiales</taxon>
        <taxon>Oxalobacteraceae</taxon>
        <taxon>Telluria group</taxon>
        <taxon>Massilia</taxon>
    </lineage>
</organism>
<evidence type="ECO:0000256" key="2">
    <source>
        <dbReference type="ARBA" id="ARBA00022475"/>
    </source>
</evidence>
<feature type="domain" description="DUF7024" evidence="9">
    <location>
        <begin position="578"/>
        <end position="695"/>
    </location>
</feature>
<dbReference type="RefSeq" id="WP_379775255.1">
    <property type="nucleotide sequence ID" value="NZ_JBHSMZ010000018.1"/>
</dbReference>
<feature type="transmembrane region" description="Helical" evidence="8">
    <location>
        <begin position="404"/>
        <end position="426"/>
    </location>
</feature>
<dbReference type="PANTHER" id="PTHR33908">
    <property type="entry name" value="MANNOSYLTRANSFERASE YKCB-RELATED"/>
    <property type="match status" value="1"/>
</dbReference>
<evidence type="ECO:0000256" key="6">
    <source>
        <dbReference type="ARBA" id="ARBA00022989"/>
    </source>
</evidence>
<evidence type="ECO:0000256" key="4">
    <source>
        <dbReference type="ARBA" id="ARBA00022679"/>
    </source>
</evidence>
<feature type="transmembrane region" description="Helical" evidence="8">
    <location>
        <begin position="438"/>
        <end position="459"/>
    </location>
</feature>
<evidence type="ECO:0000259" key="9">
    <source>
        <dbReference type="Pfam" id="PF22895"/>
    </source>
</evidence>
<proteinExistence type="predicted"/>
<feature type="transmembrane region" description="Helical" evidence="8">
    <location>
        <begin position="344"/>
        <end position="362"/>
    </location>
</feature>
<evidence type="ECO:0000256" key="5">
    <source>
        <dbReference type="ARBA" id="ARBA00022692"/>
    </source>
</evidence>
<sequence length="699" mass="74939">MDRYPTTTSAAANRSRLLAGAGLLALCCGVFVWLLLRNHGLGPAIFSDEWYYSKMSRLQPLAEAMVPSYLYLWLFRASSVCGAGFLDCARIGNELFFVAAAPFIYAVTRRVASSLLALLVAALALLTPLNVYTSFFMPEASYYFGFAVLSWVILAWQVSESRWNAPLQGLAAGAVLGLMSLVKVHALFLLPAVCLYLGCAGRLAGRVNWRSRGALAALLAAAATLALKFGLGYVFAGEEALSVFGSFYTGTANSHARRPLAELLRAAWTSGAGHLMALAVLLALPLALLIHATLSRSARAQGSTELRQLQLYSLLTLGAAGGMAVMFTASIADVAPTEVLRLHMRYYSFVFPLLLALSAAAIHRPCPATPALAWPVALLLAIVLACAVWKLPAYSINAVDGPEIYGVGIASLPGRVVVGLELLALLLWARGSRLAAPLFLFVAMPVMTVQGVLSSGAYLRNIDPNLPAYVAGRFAYGYVPAAERNQLTVVGADVLETMHAQFYVDAPDTGTIALPPGAPLAPYHMPLRNKWLLVIGHHPLPPGVRAEVATDVYALVKMDTQRRVIGVTRFGQPLGPNSLVTAAEGLSHLEPWGRWSEAKRVVLHFSRPLPAHANVVIKAQAFGPNTGLPFTMKIGSEEQSFRVGDLPQDVTLRFATDGQQRSLTIEIPKPTVPHDVSPSIDTRPLGIGLTDIEISTPDT</sequence>
<evidence type="ECO:0000313" key="10">
    <source>
        <dbReference type="EMBL" id="MFC5551318.1"/>
    </source>
</evidence>
<evidence type="ECO:0000256" key="8">
    <source>
        <dbReference type="SAM" id="Phobius"/>
    </source>
</evidence>
<name>A0ABW0S725_9BURK</name>
<feature type="transmembrane region" description="Helical" evidence="8">
    <location>
        <begin position="170"/>
        <end position="201"/>
    </location>
</feature>
<comment type="caution">
    <text evidence="10">The sequence shown here is derived from an EMBL/GenBank/DDBJ whole genome shotgun (WGS) entry which is preliminary data.</text>
</comment>
<dbReference type="Pfam" id="PF22895">
    <property type="entry name" value="DUF7024"/>
    <property type="match status" value="1"/>
</dbReference>
<feature type="transmembrane region" description="Helical" evidence="8">
    <location>
        <begin position="371"/>
        <end position="392"/>
    </location>
</feature>
<keyword evidence="7 8" id="KW-0472">Membrane</keyword>
<feature type="transmembrane region" description="Helical" evidence="8">
    <location>
        <begin position="213"/>
        <end position="236"/>
    </location>
</feature>
<keyword evidence="6 8" id="KW-1133">Transmembrane helix</keyword>
<dbReference type="EMBL" id="JBHSMZ010000018">
    <property type="protein sequence ID" value="MFC5551318.1"/>
    <property type="molecule type" value="Genomic_DNA"/>
</dbReference>
<dbReference type="InterPro" id="IPR050297">
    <property type="entry name" value="LipidA_mod_glycosyltrf_83"/>
</dbReference>
<gene>
    <name evidence="10" type="ORF">ACFPO9_22590</name>
</gene>
<keyword evidence="5 8" id="KW-0812">Transmembrane</keyword>
<accession>A0ABW0S725</accession>
<feature type="transmembrane region" description="Helical" evidence="8">
    <location>
        <begin position="311"/>
        <end position="332"/>
    </location>
</feature>
<evidence type="ECO:0000256" key="1">
    <source>
        <dbReference type="ARBA" id="ARBA00004651"/>
    </source>
</evidence>
<evidence type="ECO:0000256" key="3">
    <source>
        <dbReference type="ARBA" id="ARBA00022676"/>
    </source>
</evidence>
<keyword evidence="2" id="KW-1003">Cell membrane</keyword>
<keyword evidence="11" id="KW-1185">Reference proteome</keyword>
<dbReference type="Proteomes" id="UP001596086">
    <property type="component" value="Unassembled WGS sequence"/>
</dbReference>
<feature type="transmembrane region" description="Helical" evidence="8">
    <location>
        <begin position="140"/>
        <end position="158"/>
    </location>
</feature>
<evidence type="ECO:0000313" key="11">
    <source>
        <dbReference type="Proteomes" id="UP001596086"/>
    </source>
</evidence>
<reference evidence="11" key="1">
    <citation type="journal article" date="2019" name="Int. J. Syst. Evol. Microbiol.">
        <title>The Global Catalogue of Microorganisms (GCM) 10K type strain sequencing project: providing services to taxonomists for standard genome sequencing and annotation.</title>
        <authorList>
            <consortium name="The Broad Institute Genomics Platform"/>
            <consortium name="The Broad Institute Genome Sequencing Center for Infectious Disease"/>
            <person name="Wu L."/>
            <person name="Ma J."/>
        </authorList>
    </citation>
    <scope>NUCLEOTIDE SEQUENCE [LARGE SCALE GENOMIC DNA]</scope>
    <source>
        <strain evidence="11">CGMCC 4.5798</strain>
    </source>
</reference>
<feature type="transmembrane region" description="Helical" evidence="8">
    <location>
        <begin position="267"/>
        <end position="290"/>
    </location>
</feature>
<protein>
    <submittedName>
        <fullName evidence="10">DUF7024 domain-containing protein</fullName>
    </submittedName>
</protein>
<keyword evidence="4" id="KW-0808">Transferase</keyword>
<dbReference type="InterPro" id="IPR054288">
    <property type="entry name" value="DUF7024"/>
</dbReference>